<dbReference type="EMBL" id="ADFP01000118">
    <property type="protein sequence ID" value="EFB89844.1"/>
    <property type="molecule type" value="Genomic_DNA"/>
</dbReference>
<gene>
    <name evidence="1" type="ORF">HMPREF7215_1659</name>
</gene>
<evidence type="ECO:0000313" key="2">
    <source>
        <dbReference type="Proteomes" id="UP000006462"/>
    </source>
</evidence>
<comment type="caution">
    <text evidence="1">The sequence shown here is derived from an EMBL/GenBank/DDBJ whole genome shotgun (WGS) entry which is preliminary data.</text>
</comment>
<name>A0ABM9ZSR3_9BACT</name>
<evidence type="ECO:0000313" key="1">
    <source>
        <dbReference type="EMBL" id="EFB89844.1"/>
    </source>
</evidence>
<sequence>MFIFHTPRLHLRIFSLKQRKETQDHENYTLKCKFLSGS</sequence>
<keyword evidence="2" id="KW-1185">Reference proteome</keyword>
<dbReference type="Proteomes" id="UP000006462">
    <property type="component" value="Unassembled WGS sequence"/>
</dbReference>
<reference evidence="1 2" key="1">
    <citation type="submission" date="2009-12" db="EMBL/GenBank/DDBJ databases">
        <authorList>
            <person name="Shrivastava S."/>
            <person name="Madupu R."/>
            <person name="Durkin A.S."/>
            <person name="Torralba M."/>
            <person name="Methe B."/>
            <person name="Sutton G.G."/>
            <person name="Strausberg R.L."/>
            <person name="Nelson K.E."/>
        </authorList>
    </citation>
    <scope>NUCLEOTIDE SEQUENCE [LARGE SCALE GENOMIC DNA]</scope>
    <source>
        <strain evidence="1 2">W5455</strain>
    </source>
</reference>
<proteinExistence type="predicted"/>
<accession>A0ABM9ZSR3</accession>
<protein>
    <submittedName>
        <fullName evidence="1">Uncharacterized protein</fullName>
    </submittedName>
</protein>
<organism evidence="1 2">
    <name type="scientific">Pyramidobacter piscolens W5455</name>
    <dbReference type="NCBI Taxonomy" id="352165"/>
    <lineage>
        <taxon>Bacteria</taxon>
        <taxon>Thermotogati</taxon>
        <taxon>Synergistota</taxon>
        <taxon>Synergistia</taxon>
        <taxon>Synergistales</taxon>
        <taxon>Dethiosulfovibrionaceae</taxon>
        <taxon>Pyramidobacter</taxon>
    </lineage>
</organism>